<dbReference type="EMBL" id="CAUWAG010000008">
    <property type="protein sequence ID" value="CAJ2505909.1"/>
    <property type="molecule type" value="Genomic_DNA"/>
</dbReference>
<keyword evidence="3" id="KW-1185">Reference proteome</keyword>
<sequence length="138" mass="15298">MKLAAAAPSKQSDHTVITKRLGNPSFANADEDFQKDKKFDLKGYYAYDGEKEQLSSFSGTGESLGQPEISGDFEEDWSKNSKELDKSLQGLFKVEDHGCYKPCKSHAECDQVFCSRCVDFKTEVPGFVGHSKICGPNE</sequence>
<name>A0AAI8YIE4_9PEZI</name>
<evidence type="ECO:0000256" key="1">
    <source>
        <dbReference type="SAM" id="MobiDB-lite"/>
    </source>
</evidence>
<comment type="caution">
    <text evidence="2">The sequence shown here is derived from an EMBL/GenBank/DDBJ whole genome shotgun (WGS) entry which is preliminary data.</text>
</comment>
<gene>
    <name evidence="2" type="ORF">KHLLAP_LOCUS6377</name>
</gene>
<feature type="region of interest" description="Disordered" evidence="1">
    <location>
        <begin position="55"/>
        <end position="76"/>
    </location>
</feature>
<dbReference type="AlphaFoldDB" id="A0AAI8YIE4"/>
<dbReference type="Proteomes" id="UP001295740">
    <property type="component" value="Unassembled WGS sequence"/>
</dbReference>
<organism evidence="2 3">
    <name type="scientific">Anthostomella pinea</name>
    <dbReference type="NCBI Taxonomy" id="933095"/>
    <lineage>
        <taxon>Eukaryota</taxon>
        <taxon>Fungi</taxon>
        <taxon>Dikarya</taxon>
        <taxon>Ascomycota</taxon>
        <taxon>Pezizomycotina</taxon>
        <taxon>Sordariomycetes</taxon>
        <taxon>Xylariomycetidae</taxon>
        <taxon>Xylariales</taxon>
        <taxon>Xylariaceae</taxon>
        <taxon>Anthostomella</taxon>
    </lineage>
</organism>
<protein>
    <submittedName>
        <fullName evidence="2">Uu.00g000390.m01.CDS01</fullName>
    </submittedName>
</protein>
<evidence type="ECO:0000313" key="3">
    <source>
        <dbReference type="Proteomes" id="UP001295740"/>
    </source>
</evidence>
<evidence type="ECO:0000313" key="2">
    <source>
        <dbReference type="EMBL" id="CAJ2505909.1"/>
    </source>
</evidence>
<accession>A0AAI8YIE4</accession>
<proteinExistence type="predicted"/>
<reference evidence="2" key="1">
    <citation type="submission" date="2023-10" db="EMBL/GenBank/DDBJ databases">
        <authorList>
            <person name="Hackl T."/>
        </authorList>
    </citation>
    <scope>NUCLEOTIDE SEQUENCE</scope>
</reference>